<evidence type="ECO:0000313" key="3">
    <source>
        <dbReference type="Proteomes" id="UP000070700"/>
    </source>
</evidence>
<dbReference type="PROSITE" id="PS50011">
    <property type="entry name" value="PROTEIN_KINASE_DOM"/>
    <property type="match status" value="1"/>
</dbReference>
<name>A0A132B206_MOLSC</name>
<evidence type="ECO:0000259" key="1">
    <source>
        <dbReference type="PROSITE" id="PS50011"/>
    </source>
</evidence>
<sequence length="339" mass="37728">MQSPTTFLMASEMEADEEINHDWDFTIVCNSKHFVVTVLPGPLPEDPTTSLLTRYSKAFVEDDDEKIQEAQDEILDLVFDAGWQKFRAIAPPIPKGDSSPRISTKNLHSDLNPETFYFRLVVTEGHAEIVQTPPHPPQFNSFYLNLKDNTLDLPRYSSRDITVTSKLMGLGYIAKVLISGLDMCCKIGTTQSFKAVQREYDCLRQITISKSAASIPAPKLLGLVVDDNGVVLGILEEFIANKGRLSDVIKNEAGVSERRAKWVEQIRKAVALLHEIDVVWGDGKAENVLVGSESDDCFLVDFGGSYTDGWVDRTLMETRAGDDQAVEKIAKFLDDGVRP</sequence>
<dbReference type="AlphaFoldDB" id="A0A132B206"/>
<organism evidence="2 3">
    <name type="scientific">Mollisia scopiformis</name>
    <name type="common">Conifer needle endophyte fungus</name>
    <name type="synonym">Phialocephala scopiformis</name>
    <dbReference type="NCBI Taxonomy" id="149040"/>
    <lineage>
        <taxon>Eukaryota</taxon>
        <taxon>Fungi</taxon>
        <taxon>Dikarya</taxon>
        <taxon>Ascomycota</taxon>
        <taxon>Pezizomycotina</taxon>
        <taxon>Leotiomycetes</taxon>
        <taxon>Helotiales</taxon>
        <taxon>Mollisiaceae</taxon>
        <taxon>Mollisia</taxon>
    </lineage>
</organism>
<dbReference type="InterPro" id="IPR000719">
    <property type="entry name" value="Prot_kinase_dom"/>
</dbReference>
<dbReference type="EMBL" id="KQ947447">
    <property type="protein sequence ID" value="KUJ06428.1"/>
    <property type="molecule type" value="Genomic_DNA"/>
</dbReference>
<keyword evidence="3" id="KW-1185">Reference proteome</keyword>
<dbReference type="SUPFAM" id="SSF56112">
    <property type="entry name" value="Protein kinase-like (PK-like)"/>
    <property type="match status" value="1"/>
</dbReference>
<evidence type="ECO:0000313" key="2">
    <source>
        <dbReference type="EMBL" id="KUJ06428.1"/>
    </source>
</evidence>
<dbReference type="Gene3D" id="1.10.510.10">
    <property type="entry name" value="Transferase(Phosphotransferase) domain 1"/>
    <property type="match status" value="1"/>
</dbReference>
<dbReference type="Proteomes" id="UP000070700">
    <property type="component" value="Unassembled WGS sequence"/>
</dbReference>
<accession>A0A132B206</accession>
<proteinExistence type="predicted"/>
<dbReference type="InParanoid" id="A0A132B206"/>
<dbReference type="InterPro" id="IPR011009">
    <property type="entry name" value="Kinase-like_dom_sf"/>
</dbReference>
<feature type="domain" description="Protein kinase" evidence="1">
    <location>
        <begin position="162"/>
        <end position="339"/>
    </location>
</feature>
<dbReference type="GO" id="GO:0004672">
    <property type="term" value="F:protein kinase activity"/>
    <property type="evidence" value="ECO:0007669"/>
    <property type="project" value="InterPro"/>
</dbReference>
<dbReference type="GO" id="GO:0005524">
    <property type="term" value="F:ATP binding"/>
    <property type="evidence" value="ECO:0007669"/>
    <property type="project" value="InterPro"/>
</dbReference>
<dbReference type="OrthoDB" id="4062651at2759"/>
<gene>
    <name evidence="2" type="ORF">LY89DRAFT_703002</name>
</gene>
<dbReference type="RefSeq" id="XP_018060783.1">
    <property type="nucleotide sequence ID" value="XM_018217285.1"/>
</dbReference>
<dbReference type="KEGG" id="psco:LY89DRAFT_703002"/>
<protein>
    <recommendedName>
        <fullName evidence="1">Protein kinase domain-containing protein</fullName>
    </recommendedName>
</protein>
<dbReference type="GeneID" id="28827011"/>
<reference evidence="2 3" key="1">
    <citation type="submission" date="2015-10" db="EMBL/GenBank/DDBJ databases">
        <title>Full genome of DAOMC 229536 Phialocephala scopiformis, a fungal endophyte of spruce producing the potent anti-insectan compound rugulosin.</title>
        <authorList>
            <consortium name="DOE Joint Genome Institute"/>
            <person name="Walker A.K."/>
            <person name="Frasz S.L."/>
            <person name="Seifert K.A."/>
            <person name="Miller J.D."/>
            <person name="Mondo S.J."/>
            <person name="Labutti K."/>
            <person name="Lipzen A."/>
            <person name="Dockter R."/>
            <person name="Kennedy M."/>
            <person name="Grigoriev I.V."/>
            <person name="Spatafora J.W."/>
        </authorList>
    </citation>
    <scope>NUCLEOTIDE SEQUENCE [LARGE SCALE GENOMIC DNA]</scope>
    <source>
        <strain evidence="2 3">CBS 120377</strain>
    </source>
</reference>